<evidence type="ECO:0000256" key="5">
    <source>
        <dbReference type="PROSITE-ProRule" id="PRU00125"/>
    </source>
</evidence>
<dbReference type="STRING" id="27835.A0A0N4YH42"/>
<protein>
    <submittedName>
        <fullName evidence="10">LIM zinc-binding domain-containing protein</fullName>
    </submittedName>
</protein>
<dbReference type="Pfam" id="PF06297">
    <property type="entry name" value="PET"/>
    <property type="match status" value="1"/>
</dbReference>
<dbReference type="GO" id="GO:0008270">
    <property type="term" value="F:zinc ion binding"/>
    <property type="evidence" value="ECO:0007669"/>
    <property type="project" value="InterPro"/>
</dbReference>
<keyword evidence="3 5" id="KW-0862">Zinc</keyword>
<evidence type="ECO:0000256" key="2">
    <source>
        <dbReference type="ARBA" id="ARBA00022737"/>
    </source>
</evidence>
<evidence type="ECO:0000313" key="8">
    <source>
        <dbReference type="EMBL" id="VDL79751.1"/>
    </source>
</evidence>
<dbReference type="Proteomes" id="UP000271162">
    <property type="component" value="Unassembled WGS sequence"/>
</dbReference>
<dbReference type="AlphaFoldDB" id="A0A0N4YH42"/>
<dbReference type="SMART" id="SM00132">
    <property type="entry name" value="LIM"/>
    <property type="match status" value="2"/>
</dbReference>
<reference evidence="10" key="1">
    <citation type="submission" date="2017-02" db="UniProtKB">
        <authorList>
            <consortium name="WormBaseParasite"/>
        </authorList>
    </citation>
    <scope>IDENTIFICATION</scope>
</reference>
<proteinExistence type="predicted"/>
<evidence type="ECO:0000256" key="4">
    <source>
        <dbReference type="ARBA" id="ARBA00023038"/>
    </source>
</evidence>
<keyword evidence="4 5" id="KW-0440">LIM domain</keyword>
<dbReference type="EMBL" id="UYSL01022064">
    <property type="protein sequence ID" value="VDL79751.1"/>
    <property type="molecule type" value="Genomic_DNA"/>
</dbReference>
<dbReference type="CDD" id="cd09342">
    <property type="entry name" value="LIM3_Testin_like"/>
    <property type="match status" value="1"/>
</dbReference>
<keyword evidence="9" id="KW-1185">Reference proteome</keyword>
<keyword evidence="2" id="KW-0677">Repeat</keyword>
<name>A0A0N4YH42_NIPBR</name>
<dbReference type="Pfam" id="PF00412">
    <property type="entry name" value="LIM"/>
    <property type="match status" value="2"/>
</dbReference>
<accession>A0A0N4YH42</accession>
<evidence type="ECO:0000256" key="6">
    <source>
        <dbReference type="SAM" id="MobiDB-lite"/>
    </source>
</evidence>
<evidence type="ECO:0000256" key="3">
    <source>
        <dbReference type="ARBA" id="ARBA00022833"/>
    </source>
</evidence>
<dbReference type="PANTHER" id="PTHR24211:SF22">
    <property type="entry name" value="TESTIN"/>
    <property type="match status" value="1"/>
</dbReference>
<dbReference type="CDD" id="cd09341">
    <property type="entry name" value="LIM2_Testin_like"/>
    <property type="match status" value="1"/>
</dbReference>
<evidence type="ECO:0000256" key="1">
    <source>
        <dbReference type="ARBA" id="ARBA00022723"/>
    </source>
</evidence>
<dbReference type="OMA" id="PHMGPHS"/>
<dbReference type="InterPro" id="IPR047120">
    <property type="entry name" value="Pk/Esn/Tes"/>
</dbReference>
<feature type="compositionally biased region" description="Polar residues" evidence="6">
    <location>
        <begin position="150"/>
        <end position="160"/>
    </location>
</feature>
<dbReference type="PROSITE" id="PS50023">
    <property type="entry name" value="LIM_DOMAIN_2"/>
    <property type="match status" value="1"/>
</dbReference>
<evidence type="ECO:0000313" key="9">
    <source>
        <dbReference type="Proteomes" id="UP000271162"/>
    </source>
</evidence>
<organism evidence="10">
    <name type="scientific">Nippostrongylus brasiliensis</name>
    <name type="common">Rat hookworm</name>
    <dbReference type="NCBI Taxonomy" id="27835"/>
    <lineage>
        <taxon>Eukaryota</taxon>
        <taxon>Metazoa</taxon>
        <taxon>Ecdysozoa</taxon>
        <taxon>Nematoda</taxon>
        <taxon>Chromadorea</taxon>
        <taxon>Rhabditida</taxon>
        <taxon>Rhabditina</taxon>
        <taxon>Rhabditomorpha</taxon>
        <taxon>Strongyloidea</taxon>
        <taxon>Heligmosomidae</taxon>
        <taxon>Nippostrongylus</taxon>
    </lineage>
</organism>
<reference evidence="8 9" key="2">
    <citation type="submission" date="2018-11" db="EMBL/GenBank/DDBJ databases">
        <authorList>
            <consortium name="Pathogen Informatics"/>
        </authorList>
    </citation>
    <scope>NUCLEOTIDE SEQUENCE [LARGE SCALE GENOMIC DNA]</scope>
</reference>
<sequence>MAHSSIDLCWQSLLSMRPPSYPHGGSITFLVMSAVTELVPMSADIRSPDVVTVPCFPTNPEIHKLGQGKQHVLAHEIGQGSLCRKCDCEGLDLHFWRKLCKNCGCRMDEHDVQLPNQYDHGQIVIGRLFHVKDRFEPKITEGSKLKSISEKQPLSDTTSPDGPPANRGSEDRTLPTAAYNFKVESDKENNKTTTEYSWVPVPDKSLVERYMRALPEDERPVVGSAGEQNRKSRLQFQVIGVGQVKEILPKQHASVDTSALDNIAAELGDMQLGPVKCKSCTDTIPVGDVGIKTDHGPKNNVILAGHLASELLPLCPMRSTTRKYYCGRHFADQQYPRCAGCDELIFAREYTFAEEKSWHFDHFACLKCDFRLGGHRYMMKNDHPHCIDCYMKHFARDCDSCGKKIGPDEKRLNYQDYHWHAKEECFHCRQCKQDLIGKKFIFRDHNLFCSSHCKSEFSKHL</sequence>
<gene>
    <name evidence="8" type="ORF">NBR_LOCUS16156</name>
</gene>
<dbReference type="FunFam" id="2.10.110.10:FF:000005">
    <property type="entry name" value="Testin isoform 1"/>
    <property type="match status" value="1"/>
</dbReference>
<keyword evidence="1 5" id="KW-0479">Metal-binding</keyword>
<feature type="region of interest" description="Disordered" evidence="6">
    <location>
        <begin position="142"/>
        <end position="175"/>
    </location>
</feature>
<dbReference type="WBParaSite" id="NBR_0001615501-mRNA-1">
    <property type="protein sequence ID" value="NBR_0001615501-mRNA-1"/>
    <property type="gene ID" value="NBR_0001615501"/>
</dbReference>
<evidence type="ECO:0000313" key="10">
    <source>
        <dbReference type="WBParaSite" id="NBR_0001615501-mRNA-1"/>
    </source>
</evidence>
<dbReference type="InterPro" id="IPR010442">
    <property type="entry name" value="PET_domain"/>
</dbReference>
<dbReference type="PANTHER" id="PTHR24211">
    <property type="entry name" value="LIM DOMAIN-CONTAINING PROTEIN"/>
    <property type="match status" value="1"/>
</dbReference>
<feature type="domain" description="LIM zinc-binding" evidence="7">
    <location>
        <begin position="336"/>
        <end position="396"/>
    </location>
</feature>
<dbReference type="InterPro" id="IPR001781">
    <property type="entry name" value="Znf_LIM"/>
</dbReference>
<dbReference type="Gene3D" id="2.10.110.10">
    <property type="entry name" value="Cysteine Rich Protein"/>
    <property type="match status" value="2"/>
</dbReference>
<evidence type="ECO:0000259" key="7">
    <source>
        <dbReference type="PROSITE" id="PS50023"/>
    </source>
</evidence>
<dbReference type="SUPFAM" id="SSF57716">
    <property type="entry name" value="Glucocorticoid receptor-like (DNA-binding domain)"/>
    <property type="match status" value="2"/>
</dbReference>
<dbReference type="PROSITE" id="PS00478">
    <property type="entry name" value="LIM_DOMAIN_1"/>
    <property type="match status" value="1"/>
</dbReference>